<dbReference type="GO" id="GO:0016987">
    <property type="term" value="F:sigma factor activity"/>
    <property type="evidence" value="ECO:0007669"/>
    <property type="project" value="InterPro"/>
</dbReference>
<dbReference type="NCBIfam" id="TIGR02937">
    <property type="entry name" value="sigma70-ECF"/>
    <property type="match status" value="1"/>
</dbReference>
<dbReference type="InterPro" id="IPR013324">
    <property type="entry name" value="RNA_pol_sigma_r3/r4-like"/>
</dbReference>
<keyword evidence="2" id="KW-0677">Repeat</keyword>
<dbReference type="EMBL" id="LR593886">
    <property type="protein sequence ID" value="VTR92495.1"/>
    <property type="molecule type" value="Genomic_DNA"/>
</dbReference>
<dbReference type="InterPro" id="IPR015943">
    <property type="entry name" value="WD40/YVTN_repeat-like_dom_sf"/>
</dbReference>
<dbReference type="Gene3D" id="1.10.10.10">
    <property type="entry name" value="Winged helix-like DNA-binding domain superfamily/Winged helix DNA-binding domain"/>
    <property type="match status" value="1"/>
</dbReference>
<dbReference type="Gene3D" id="1.10.1740.10">
    <property type="match status" value="1"/>
</dbReference>
<dbReference type="PANTHER" id="PTHR19848">
    <property type="entry name" value="WD40 REPEAT PROTEIN"/>
    <property type="match status" value="1"/>
</dbReference>
<dbReference type="SUPFAM" id="SSF50998">
    <property type="entry name" value="Quinoprotein alcohol dehydrogenase-like"/>
    <property type="match status" value="1"/>
</dbReference>
<dbReference type="InterPro" id="IPR019775">
    <property type="entry name" value="WD40_repeat_CS"/>
</dbReference>
<gene>
    <name evidence="7" type="ORF">SOIL9_52190</name>
</gene>
<feature type="region of interest" description="Disordered" evidence="4">
    <location>
        <begin position="293"/>
        <end position="317"/>
    </location>
</feature>
<dbReference type="PROSITE" id="PS00678">
    <property type="entry name" value="WD_REPEATS_1"/>
    <property type="match status" value="1"/>
</dbReference>
<evidence type="ECO:0000256" key="1">
    <source>
        <dbReference type="ARBA" id="ARBA00022574"/>
    </source>
</evidence>
<dbReference type="InterPro" id="IPR013249">
    <property type="entry name" value="RNA_pol_sigma70_r4_t2"/>
</dbReference>
<dbReference type="GO" id="GO:0006352">
    <property type="term" value="P:DNA-templated transcription initiation"/>
    <property type="evidence" value="ECO:0007669"/>
    <property type="project" value="InterPro"/>
</dbReference>
<dbReference type="GO" id="GO:0003677">
    <property type="term" value="F:DNA binding"/>
    <property type="evidence" value="ECO:0007669"/>
    <property type="project" value="InterPro"/>
</dbReference>
<dbReference type="Pfam" id="PF08281">
    <property type="entry name" value="Sigma70_r4_2"/>
    <property type="match status" value="1"/>
</dbReference>
<dbReference type="InterPro" id="IPR007627">
    <property type="entry name" value="RNA_pol_sigma70_r2"/>
</dbReference>
<keyword evidence="8" id="KW-1185">Reference proteome</keyword>
<dbReference type="InterPro" id="IPR001680">
    <property type="entry name" value="WD40_rpt"/>
</dbReference>
<dbReference type="KEGG" id="gms:SOIL9_52190"/>
<dbReference type="CDD" id="cd00200">
    <property type="entry name" value="WD40"/>
    <property type="match status" value="1"/>
</dbReference>
<organism evidence="7 8">
    <name type="scientific">Gemmata massiliana</name>
    <dbReference type="NCBI Taxonomy" id="1210884"/>
    <lineage>
        <taxon>Bacteria</taxon>
        <taxon>Pseudomonadati</taxon>
        <taxon>Planctomycetota</taxon>
        <taxon>Planctomycetia</taxon>
        <taxon>Gemmatales</taxon>
        <taxon>Gemmataceae</taxon>
        <taxon>Gemmata</taxon>
    </lineage>
</organism>
<feature type="repeat" description="WD" evidence="3">
    <location>
        <begin position="432"/>
        <end position="473"/>
    </location>
</feature>
<evidence type="ECO:0000256" key="4">
    <source>
        <dbReference type="SAM" id="MobiDB-lite"/>
    </source>
</evidence>
<feature type="compositionally biased region" description="Basic and acidic residues" evidence="4">
    <location>
        <begin position="369"/>
        <end position="378"/>
    </location>
</feature>
<feature type="region of interest" description="Disordered" evidence="4">
    <location>
        <begin position="369"/>
        <end position="391"/>
    </location>
</feature>
<dbReference type="InterPro" id="IPR011047">
    <property type="entry name" value="Quinoprotein_ADH-like_sf"/>
</dbReference>
<evidence type="ECO:0000256" key="3">
    <source>
        <dbReference type="PROSITE-ProRule" id="PRU00221"/>
    </source>
</evidence>
<feature type="repeat" description="WD" evidence="3">
    <location>
        <begin position="719"/>
        <end position="752"/>
    </location>
</feature>
<dbReference type="PANTHER" id="PTHR19848:SF8">
    <property type="entry name" value="F-BOX AND WD REPEAT DOMAIN CONTAINING 7"/>
    <property type="match status" value="1"/>
</dbReference>
<evidence type="ECO:0000259" key="6">
    <source>
        <dbReference type="Pfam" id="PF08281"/>
    </source>
</evidence>
<dbReference type="PROSITE" id="PS50082">
    <property type="entry name" value="WD_REPEATS_2"/>
    <property type="match status" value="5"/>
</dbReference>
<evidence type="ECO:0000313" key="7">
    <source>
        <dbReference type="EMBL" id="VTR92495.1"/>
    </source>
</evidence>
<dbReference type="Pfam" id="PF07676">
    <property type="entry name" value="PD40"/>
    <property type="match status" value="1"/>
</dbReference>
<feature type="domain" description="RNA polymerase sigma factor 70 region 4 type 2" evidence="6">
    <location>
        <begin position="140"/>
        <end position="190"/>
    </location>
</feature>
<protein>
    <submittedName>
        <fullName evidence="7">Uncharacterized protein</fullName>
    </submittedName>
</protein>
<dbReference type="SUPFAM" id="SSF88946">
    <property type="entry name" value="Sigma2 domain of RNA polymerase sigma factors"/>
    <property type="match status" value="1"/>
</dbReference>
<dbReference type="Pfam" id="PF00400">
    <property type="entry name" value="WD40"/>
    <property type="match status" value="5"/>
</dbReference>
<dbReference type="SUPFAM" id="SSF88659">
    <property type="entry name" value="Sigma3 and sigma4 domains of RNA polymerase sigma factors"/>
    <property type="match status" value="1"/>
</dbReference>
<dbReference type="InterPro" id="IPR014284">
    <property type="entry name" value="RNA_pol_sigma-70_dom"/>
</dbReference>
<dbReference type="InterPro" id="IPR013325">
    <property type="entry name" value="RNA_pol_sigma_r2"/>
</dbReference>
<dbReference type="GO" id="GO:0005829">
    <property type="term" value="C:cytosol"/>
    <property type="evidence" value="ECO:0007669"/>
    <property type="project" value="UniProtKB-ARBA"/>
</dbReference>
<evidence type="ECO:0000259" key="5">
    <source>
        <dbReference type="Pfam" id="PF04542"/>
    </source>
</evidence>
<dbReference type="Gene3D" id="2.130.10.10">
    <property type="entry name" value="YVTN repeat-like/Quinoprotein amine dehydrogenase"/>
    <property type="match status" value="5"/>
</dbReference>
<dbReference type="AlphaFoldDB" id="A0A6P2CWG4"/>
<name>A0A6P2CWG4_9BACT</name>
<accession>A0A6P2CWG4</accession>
<sequence>MSTPETGRLMREVQNLIGDAREDVPDGDLVARFVDRRDESAFECLVRRYSRLVFGVCRRVLVDPNAADDAFQATFLVLVHRAAAIDRSRPVSDWLYTVAFRLACRARANAARRQRLEATGAQFRPVIAPPCAPEDGHTVLHEELNRLPEQYRVPLVLSYLEGRTYEQVAQAIGCPVGSVGWRLTRAREALRVRLTSRGVVCPAAGVATLIASAGTGTAAPAPLFDTTVRAGLWFAGRSADGTVHAAPSAQVLELARGTIGTMTTSKWVAAAVVLAVGLCGGTAWLARSAAMSAPPPTVADQPAPTAKPAKLSEVPDGASARMGTAQFRHGDVVFFIAYTADGKGIVTAGRDNTVRLWDRTTGQVVRQFERAEGKKEPLAQKPAMPAMSGKMMSTTPPDDFPVALAPDGKTLAAGKDRTITVWETATGKKLPAMTTTAEVTELEFTPDGRALVSADANGAVVLWNPVEGTARKTFEPKADGKGATKTGAAVSPTGTHVVQQLIEPETANGSLRITELATGTALPDIKLSVGGAQNIAFSPDGKYLAWASFTDGITVWDVGAHKEVNRFGSGTAMKPRFFGKSLRIAADNKTVAVTLSNDAIELWDVTEGKLKQTVGGYTAEPSGRVAVRIVRGGGNRMISTDLALAPDGKTVAVSLGSAAVRQFDVETGKEIAATPGHLSGIMAVGSDGKTVVTVSRESVRVWDLAGGAVRHWALTPPATSVAVAPDAKFVATSSGKGVIRMWDAARGEPVREIDTKRGDVAGIAFSPDGKRLATKAELNSAVNLWDATTGAHVRTIGQDGEPVFSGGRVTLDISGMQTPVIRFSPDGRLIAAASDKKQLRVWDAATGTVVCDIAAPKSLGVAFEFSANGHVLALLTQDGTVTGYEIATGEKRFVTRGAGDGSAANHPRDIAGGTAAISALGRGFANAGAIGFTADGRFLFSAAGTSGLRAWDTLTGQEIGHLKGHSGSVSHLCVANGGVLVTGSVDTTALTWNLSKLARVELTRDTPLPAGDLDQLWADLAKPDPAVALTAARKLLTGRKQAVTYLSERLRPVPVVEDARITELVTDLGGNFNARRKATAELERLGAVAAPHLRKALEGTPPLDLKQRVEALLQKAIVSKLTEDQLRDLRTVEVLEQAATPEATRVLETLAKGAKGARLTLEASAALARLTATK</sequence>
<dbReference type="InterPro" id="IPR036388">
    <property type="entry name" value="WH-like_DNA-bd_sf"/>
</dbReference>
<keyword evidence="1 3" id="KW-0853">WD repeat</keyword>
<dbReference type="CDD" id="cd06171">
    <property type="entry name" value="Sigma70_r4"/>
    <property type="match status" value="1"/>
</dbReference>
<feature type="repeat" description="WD" evidence="3">
    <location>
        <begin position="821"/>
        <end position="852"/>
    </location>
</feature>
<dbReference type="Pfam" id="PF04542">
    <property type="entry name" value="Sigma70_r2"/>
    <property type="match status" value="1"/>
</dbReference>
<dbReference type="InterPro" id="IPR011659">
    <property type="entry name" value="WD40"/>
</dbReference>
<feature type="domain" description="RNA polymerase sigma-70 region 2" evidence="5">
    <location>
        <begin position="45"/>
        <end position="112"/>
    </location>
</feature>
<dbReference type="SUPFAM" id="SSF82171">
    <property type="entry name" value="DPP6 N-terminal domain-like"/>
    <property type="match status" value="1"/>
</dbReference>
<dbReference type="RefSeq" id="WP_162667347.1">
    <property type="nucleotide sequence ID" value="NZ_LR593886.1"/>
</dbReference>
<feature type="repeat" description="WD" evidence="3">
    <location>
        <begin position="326"/>
        <end position="367"/>
    </location>
</feature>
<feature type="repeat" description="WD" evidence="3">
    <location>
        <begin position="962"/>
        <end position="1002"/>
    </location>
</feature>
<proteinExistence type="predicted"/>
<dbReference type="PROSITE" id="PS50294">
    <property type="entry name" value="WD_REPEATS_REGION"/>
    <property type="match status" value="1"/>
</dbReference>
<reference evidence="7 8" key="1">
    <citation type="submission" date="2019-05" db="EMBL/GenBank/DDBJ databases">
        <authorList>
            <consortium name="Science for Life Laboratories"/>
        </authorList>
    </citation>
    <scope>NUCLEOTIDE SEQUENCE [LARGE SCALE GENOMIC DNA]</scope>
    <source>
        <strain evidence="7">Soil9</strain>
    </source>
</reference>
<evidence type="ECO:0000256" key="2">
    <source>
        <dbReference type="ARBA" id="ARBA00022737"/>
    </source>
</evidence>
<dbReference type="SMART" id="SM00320">
    <property type="entry name" value="WD40"/>
    <property type="match status" value="11"/>
</dbReference>
<evidence type="ECO:0000313" key="8">
    <source>
        <dbReference type="Proteomes" id="UP000464178"/>
    </source>
</evidence>
<dbReference type="Proteomes" id="UP000464178">
    <property type="component" value="Chromosome"/>
</dbReference>